<reference evidence="2" key="1">
    <citation type="journal article" date="2020" name="Stud. Mycol.">
        <title>101 Dothideomycetes genomes: a test case for predicting lifestyles and emergence of pathogens.</title>
        <authorList>
            <person name="Haridas S."/>
            <person name="Albert R."/>
            <person name="Binder M."/>
            <person name="Bloem J."/>
            <person name="Labutti K."/>
            <person name="Salamov A."/>
            <person name="Andreopoulos B."/>
            <person name="Baker S."/>
            <person name="Barry K."/>
            <person name="Bills G."/>
            <person name="Bluhm B."/>
            <person name="Cannon C."/>
            <person name="Castanera R."/>
            <person name="Culley D."/>
            <person name="Daum C."/>
            <person name="Ezra D."/>
            <person name="Gonzalez J."/>
            <person name="Henrissat B."/>
            <person name="Kuo A."/>
            <person name="Liang C."/>
            <person name="Lipzen A."/>
            <person name="Lutzoni F."/>
            <person name="Magnuson J."/>
            <person name="Mondo S."/>
            <person name="Nolan M."/>
            <person name="Ohm R."/>
            <person name="Pangilinan J."/>
            <person name="Park H.-J."/>
            <person name="Ramirez L."/>
            <person name="Alfaro M."/>
            <person name="Sun H."/>
            <person name="Tritt A."/>
            <person name="Yoshinaga Y."/>
            <person name="Zwiers L.-H."/>
            <person name="Turgeon B."/>
            <person name="Goodwin S."/>
            <person name="Spatafora J."/>
            <person name="Crous P."/>
            <person name="Grigoriev I."/>
        </authorList>
    </citation>
    <scope>NUCLEOTIDE SEQUENCE</scope>
    <source>
        <strain evidence="2">CBS 116435</strain>
    </source>
</reference>
<evidence type="ECO:0000313" key="2">
    <source>
        <dbReference type="EMBL" id="KAF2721678.1"/>
    </source>
</evidence>
<organism evidence="2 3">
    <name type="scientific">Polychaeton citri CBS 116435</name>
    <dbReference type="NCBI Taxonomy" id="1314669"/>
    <lineage>
        <taxon>Eukaryota</taxon>
        <taxon>Fungi</taxon>
        <taxon>Dikarya</taxon>
        <taxon>Ascomycota</taxon>
        <taxon>Pezizomycotina</taxon>
        <taxon>Dothideomycetes</taxon>
        <taxon>Dothideomycetidae</taxon>
        <taxon>Capnodiales</taxon>
        <taxon>Capnodiaceae</taxon>
        <taxon>Polychaeton</taxon>
    </lineage>
</organism>
<feature type="region of interest" description="Disordered" evidence="1">
    <location>
        <begin position="1"/>
        <end position="22"/>
    </location>
</feature>
<evidence type="ECO:0000313" key="3">
    <source>
        <dbReference type="Proteomes" id="UP000799441"/>
    </source>
</evidence>
<evidence type="ECO:0000256" key="1">
    <source>
        <dbReference type="SAM" id="MobiDB-lite"/>
    </source>
</evidence>
<comment type="caution">
    <text evidence="2">The sequence shown here is derived from an EMBL/GenBank/DDBJ whole genome shotgun (WGS) entry which is preliminary data.</text>
</comment>
<dbReference type="AlphaFoldDB" id="A0A9P4UQB1"/>
<protein>
    <submittedName>
        <fullName evidence="2">Uncharacterized protein</fullName>
    </submittedName>
</protein>
<gene>
    <name evidence="2" type="ORF">K431DRAFT_294037</name>
</gene>
<proteinExistence type="predicted"/>
<name>A0A9P4UQB1_9PEZI</name>
<dbReference type="Proteomes" id="UP000799441">
    <property type="component" value="Unassembled WGS sequence"/>
</dbReference>
<dbReference type="EMBL" id="MU003788">
    <property type="protein sequence ID" value="KAF2721678.1"/>
    <property type="molecule type" value="Genomic_DNA"/>
</dbReference>
<accession>A0A9P4UQB1</accession>
<sequence>MDGPRCTTLQATPYAHGDADPWRQPMLLNERRTALSRGGSGGGVGGGMRDDHGIAARAGEGGATMQAKARTSATCKPVLLARELELFCALREKKRRKRAVQLVEPSGRIFTSKQDKAPSADGGGDEALACKAGKGVLHLGSIGTAKPTFTYAQSPGSIGFAVRHVGPL</sequence>
<keyword evidence="3" id="KW-1185">Reference proteome</keyword>